<proteinExistence type="predicted"/>
<dbReference type="SUPFAM" id="SSF54928">
    <property type="entry name" value="RNA-binding domain, RBD"/>
    <property type="match status" value="2"/>
</dbReference>
<feature type="compositionally biased region" description="Acidic residues" evidence="4">
    <location>
        <begin position="293"/>
        <end position="326"/>
    </location>
</feature>
<dbReference type="EMBL" id="QKWK01000011">
    <property type="protein sequence ID" value="TXT05923.1"/>
    <property type="molecule type" value="Genomic_DNA"/>
</dbReference>
<feature type="compositionally biased region" description="Low complexity" evidence="4">
    <location>
        <begin position="29"/>
        <end position="63"/>
    </location>
</feature>
<protein>
    <recommendedName>
        <fullName evidence="5">RRM domain-containing protein</fullName>
    </recommendedName>
</protein>
<keyword evidence="1" id="KW-0677">Repeat</keyword>
<evidence type="ECO:0000256" key="3">
    <source>
        <dbReference type="PROSITE-ProRule" id="PRU00176"/>
    </source>
</evidence>
<name>A0A7D8YX65_VANHU</name>
<gene>
    <name evidence="6" type="ORF">VHUM_03684</name>
</gene>
<dbReference type="Gene3D" id="3.30.70.330">
    <property type="match status" value="2"/>
</dbReference>
<feature type="region of interest" description="Disordered" evidence="4">
    <location>
        <begin position="292"/>
        <end position="339"/>
    </location>
</feature>
<accession>A0A7D8YX65</accession>
<dbReference type="GO" id="GO:0003723">
    <property type="term" value="F:RNA binding"/>
    <property type="evidence" value="ECO:0007669"/>
    <property type="project" value="UniProtKB-UniRule"/>
</dbReference>
<feature type="region of interest" description="Disordered" evidence="4">
    <location>
        <begin position="1"/>
        <end position="145"/>
    </location>
</feature>
<organism evidence="6 7">
    <name type="scientific">Vanrija humicola</name>
    <name type="common">Yeast</name>
    <name type="synonym">Cryptococcus humicola</name>
    <dbReference type="NCBI Taxonomy" id="5417"/>
    <lineage>
        <taxon>Eukaryota</taxon>
        <taxon>Fungi</taxon>
        <taxon>Dikarya</taxon>
        <taxon>Basidiomycota</taxon>
        <taxon>Agaricomycotina</taxon>
        <taxon>Tremellomycetes</taxon>
        <taxon>Trichosporonales</taxon>
        <taxon>Trichosporonaceae</taxon>
        <taxon>Vanrija</taxon>
    </lineage>
</organism>
<feature type="compositionally biased region" description="Basic and acidic residues" evidence="4">
    <location>
        <begin position="481"/>
        <end position="494"/>
    </location>
</feature>
<evidence type="ECO:0000256" key="4">
    <source>
        <dbReference type="SAM" id="MobiDB-lite"/>
    </source>
</evidence>
<feature type="domain" description="RRM" evidence="5">
    <location>
        <begin position="148"/>
        <end position="236"/>
    </location>
</feature>
<evidence type="ECO:0000313" key="7">
    <source>
        <dbReference type="Proteomes" id="UP000473826"/>
    </source>
</evidence>
<evidence type="ECO:0000313" key="6">
    <source>
        <dbReference type="EMBL" id="TXT05923.1"/>
    </source>
</evidence>
<feature type="compositionally biased region" description="Basic and acidic residues" evidence="4">
    <location>
        <begin position="104"/>
        <end position="145"/>
    </location>
</feature>
<feature type="region of interest" description="Disordered" evidence="4">
    <location>
        <begin position="233"/>
        <end position="255"/>
    </location>
</feature>
<feature type="compositionally biased region" description="Basic and acidic residues" evidence="4">
    <location>
        <begin position="233"/>
        <end position="245"/>
    </location>
</feature>
<dbReference type="SMART" id="SM00360">
    <property type="entry name" value="RRM"/>
    <property type="match status" value="2"/>
</dbReference>
<dbReference type="PANTHER" id="PTHR23236">
    <property type="entry name" value="EUKARYOTIC TRANSLATION INITIATION FACTOR 4B/4H"/>
    <property type="match status" value="1"/>
</dbReference>
<feature type="compositionally biased region" description="Acidic residues" evidence="4">
    <location>
        <begin position="72"/>
        <end position="81"/>
    </location>
</feature>
<dbReference type="Proteomes" id="UP000473826">
    <property type="component" value="Unassembled WGS sequence"/>
</dbReference>
<keyword evidence="2 3" id="KW-0694">RNA-binding</keyword>
<evidence type="ECO:0000256" key="1">
    <source>
        <dbReference type="ARBA" id="ARBA00022737"/>
    </source>
</evidence>
<dbReference type="OrthoDB" id="439808at2759"/>
<keyword evidence="7" id="KW-1185">Reference proteome</keyword>
<evidence type="ECO:0000259" key="5">
    <source>
        <dbReference type="PROSITE" id="PS50102"/>
    </source>
</evidence>
<dbReference type="InterPro" id="IPR035979">
    <property type="entry name" value="RBD_domain_sf"/>
</dbReference>
<dbReference type="PANTHER" id="PTHR23236:SF119">
    <property type="entry name" value="NUCLEAR RNA-BINDING PROTEIN SART-3"/>
    <property type="match status" value="1"/>
</dbReference>
<feature type="compositionally biased region" description="Basic and acidic residues" evidence="4">
    <location>
        <begin position="1"/>
        <end position="21"/>
    </location>
</feature>
<sequence>MADDSTKLRKSGRTAEQEAARAARKAAKKAAAAEAAAAPATTTAEGPAEESAAPAEPAAAAEGSSKKRRAEDEGDNADLLEIDLSAEAPMSKAEIRAARKRAKRGEAPAERSSKPLGENDKDAGDETKRHTGEKARKEKEAKPTKGEWSVWVGNIAFRTTPDGLKEFVEKGIVELGGEPGAVTRVNLPKKPGNGTFAANKGFAYVDLKTEALQALAIGLSERPFDGRRLLIKAGNDHKANPDARTPKPSTSAPGNDRILAQATQKHPESATLFIGNLPFDVTEDELRDFVEGNAEDVEDEEEEEKEEKEEGGEEEEAEGEDGDDDETKPKAPVAMSSRSGIKSGLIKTRLAQFEDTGRCKGFAFWDFKSALHAKRAVLNRKNHYLRGNRLNLQFASEEAQKRSGGRRGDGGGRGRGGARGGGRGGRPQREPRYFEQDGGEDASGSHRAAGNDFESERGAQARIAASFISGGDDAATSDPAARGDKRGKKWESKGRQAPGAALAMAKREKVGIVESQGSKVTFD</sequence>
<dbReference type="InterPro" id="IPR012677">
    <property type="entry name" value="Nucleotide-bd_a/b_plait_sf"/>
</dbReference>
<feature type="compositionally biased region" description="Gly residues" evidence="4">
    <location>
        <begin position="413"/>
        <end position="425"/>
    </location>
</feature>
<dbReference type="AlphaFoldDB" id="A0A7D8YX65"/>
<dbReference type="PROSITE" id="PS50102">
    <property type="entry name" value="RRM"/>
    <property type="match status" value="2"/>
</dbReference>
<evidence type="ECO:0000256" key="2">
    <source>
        <dbReference type="ARBA" id="ARBA00022884"/>
    </source>
</evidence>
<feature type="region of interest" description="Disordered" evidence="4">
    <location>
        <begin position="395"/>
        <end position="523"/>
    </location>
</feature>
<comment type="caution">
    <text evidence="6">The sequence shown here is derived from an EMBL/GenBank/DDBJ whole genome shotgun (WGS) entry which is preliminary data.</text>
</comment>
<feature type="compositionally biased region" description="Basic and acidic residues" evidence="4">
    <location>
        <begin position="398"/>
        <end position="412"/>
    </location>
</feature>
<dbReference type="InterPro" id="IPR000504">
    <property type="entry name" value="RRM_dom"/>
</dbReference>
<feature type="domain" description="RRM" evidence="5">
    <location>
        <begin position="270"/>
        <end position="397"/>
    </location>
</feature>
<reference evidence="6 7" key="1">
    <citation type="journal article" date="2019" name="PLoS Genet.">
        <title>Convergent evolution of linked mating-type loci in basidiomycete fungi.</title>
        <authorList>
            <person name="Sun S."/>
            <person name="Coelho M.A."/>
            <person name="Heitman J."/>
            <person name="Nowrousian M."/>
        </authorList>
    </citation>
    <scope>NUCLEOTIDE SEQUENCE [LARGE SCALE GENOMIC DNA]</scope>
    <source>
        <strain evidence="6 7">CBS 4282</strain>
    </source>
</reference>